<gene>
    <name evidence="1" type="ORF">ACFVKH_08790</name>
</gene>
<keyword evidence="2" id="KW-1185">Reference proteome</keyword>
<name>A0ABW6IDW1_9CYAN</name>
<dbReference type="Pfam" id="PF11209">
    <property type="entry name" value="LmeA"/>
    <property type="match status" value="1"/>
</dbReference>
<dbReference type="InterPro" id="IPR021373">
    <property type="entry name" value="DUF2993"/>
</dbReference>
<proteinExistence type="predicted"/>
<sequence>MSVKKIVGWMLLAVAVALFSSCIPNGLVERGIERELPQYIGPAANYDVDIDGLKVRSGEADRIFAVGERVQPTGAPVIDRLELELQQVKYNRAEERLDSVGSAQATARILPADLADFLESYRNVREAAIALQPPNQATLSVRPEVGNLYAPAGITVAITGQLVGEGSLLSFNVSDVSAAGISLGSEAARRISQVINPLADLSTLPIALNIQNIRVESAAIFLEVTADPTSFQLP</sequence>
<organism evidence="1 2">
    <name type="scientific">Almyronema epifaneia S1</name>
    <dbReference type="NCBI Taxonomy" id="2991925"/>
    <lineage>
        <taxon>Bacteria</taxon>
        <taxon>Bacillati</taxon>
        <taxon>Cyanobacteriota</taxon>
        <taxon>Cyanophyceae</taxon>
        <taxon>Nodosilineales</taxon>
        <taxon>Nodosilineaceae</taxon>
        <taxon>Almyronema</taxon>
        <taxon>Almyronema epifaneia</taxon>
    </lineage>
</organism>
<dbReference type="EMBL" id="JBHZOL010000065">
    <property type="protein sequence ID" value="MFE4106369.1"/>
    <property type="molecule type" value="Genomic_DNA"/>
</dbReference>
<comment type="caution">
    <text evidence="1">The sequence shown here is derived from an EMBL/GenBank/DDBJ whole genome shotgun (WGS) entry which is preliminary data.</text>
</comment>
<protein>
    <submittedName>
        <fullName evidence="1">DUF2993 domain-containing protein</fullName>
    </submittedName>
</protein>
<evidence type="ECO:0000313" key="1">
    <source>
        <dbReference type="EMBL" id="MFE4106369.1"/>
    </source>
</evidence>
<dbReference type="Proteomes" id="UP001600165">
    <property type="component" value="Unassembled WGS sequence"/>
</dbReference>
<reference evidence="1 2" key="1">
    <citation type="submission" date="2024-10" db="EMBL/GenBank/DDBJ databases">
        <authorList>
            <person name="Ratan Roy A."/>
            <person name="Morales Sandoval P.H."/>
            <person name="De Los Santos Villalobos S."/>
            <person name="Chakraborty S."/>
            <person name="Mukherjee J."/>
        </authorList>
    </citation>
    <scope>NUCLEOTIDE SEQUENCE [LARGE SCALE GENOMIC DNA]</scope>
    <source>
        <strain evidence="1 2">S1</strain>
    </source>
</reference>
<accession>A0ABW6IDW1</accession>
<dbReference type="PROSITE" id="PS51257">
    <property type="entry name" value="PROKAR_LIPOPROTEIN"/>
    <property type="match status" value="1"/>
</dbReference>
<evidence type="ECO:0000313" key="2">
    <source>
        <dbReference type="Proteomes" id="UP001600165"/>
    </source>
</evidence>
<dbReference type="RefSeq" id="WP_377964060.1">
    <property type="nucleotide sequence ID" value="NZ_JBHZOL010000065.1"/>
</dbReference>